<dbReference type="PATRIC" id="fig|1379870.5.peg.288"/>
<dbReference type="KEGG" id="srd:SD10_01310"/>
<protein>
    <submittedName>
        <fullName evidence="1">Uncharacterized protein</fullName>
    </submittedName>
</protein>
<keyword evidence="2" id="KW-1185">Reference proteome</keyword>
<sequence>MSLLESYVFNVSSKFISQASPQNQTVLITLLNTIGKRPSDSNKDAIPPINVATGTVVASPFSDLQQQWQEALSRPVAKKNGLDEATKELIHRAIAANQRQIDATLQHVQEMGSLIARAKIAAHSSPLQAQLLAHYRIVQEHYVAYLAQLQLFQERKFSLLKS</sequence>
<accession>A0A0E3V5L8</accession>
<dbReference type="AlphaFoldDB" id="A0A0E3V5L8"/>
<evidence type="ECO:0000313" key="2">
    <source>
        <dbReference type="Proteomes" id="UP000033054"/>
    </source>
</evidence>
<organism evidence="1 2">
    <name type="scientific">Spirosoma radiotolerans</name>
    <dbReference type="NCBI Taxonomy" id="1379870"/>
    <lineage>
        <taxon>Bacteria</taxon>
        <taxon>Pseudomonadati</taxon>
        <taxon>Bacteroidota</taxon>
        <taxon>Cytophagia</taxon>
        <taxon>Cytophagales</taxon>
        <taxon>Cytophagaceae</taxon>
        <taxon>Spirosoma</taxon>
    </lineage>
</organism>
<dbReference type="Proteomes" id="UP000033054">
    <property type="component" value="Chromosome"/>
</dbReference>
<proteinExistence type="predicted"/>
<reference evidence="1 2" key="1">
    <citation type="journal article" date="2014" name="Curr. Microbiol.">
        <title>Spirosoma radiotolerans sp. nov., a gamma-radiation-resistant bacterium isolated from gamma ray-irradiated soil.</title>
        <authorList>
            <person name="Lee J.J."/>
            <person name="Srinivasan S."/>
            <person name="Lim S."/>
            <person name="Joe M."/>
            <person name="Im S."/>
            <person name="Bae S.I."/>
            <person name="Park K.R."/>
            <person name="Han J.H."/>
            <person name="Park S.H."/>
            <person name="Joo B.M."/>
            <person name="Park S.J."/>
            <person name="Kim M.K."/>
        </authorList>
    </citation>
    <scope>NUCLEOTIDE SEQUENCE [LARGE SCALE GENOMIC DNA]</scope>
    <source>
        <strain evidence="1 2">DG5A</strain>
    </source>
</reference>
<gene>
    <name evidence="1" type="ORF">SD10_01310</name>
</gene>
<dbReference type="EMBL" id="CP010429">
    <property type="protein sequence ID" value="AKD53741.1"/>
    <property type="molecule type" value="Genomic_DNA"/>
</dbReference>
<name>A0A0E3V5L8_9BACT</name>
<evidence type="ECO:0000313" key="1">
    <source>
        <dbReference type="EMBL" id="AKD53741.1"/>
    </source>
</evidence>
<dbReference type="HOGENOM" id="CLU_1634338_0_0_10"/>